<dbReference type="Pfam" id="PF19371">
    <property type="entry name" value="DUF5946"/>
    <property type="match status" value="1"/>
</dbReference>
<dbReference type="EMBL" id="BLAF01000074">
    <property type="protein sequence ID" value="GES25806.1"/>
    <property type="molecule type" value="Genomic_DNA"/>
</dbReference>
<gene>
    <name evidence="1" type="ORF">Aple_087050</name>
</gene>
<evidence type="ECO:0000313" key="1">
    <source>
        <dbReference type="EMBL" id="GES25806.1"/>
    </source>
</evidence>
<protein>
    <submittedName>
        <fullName evidence="1">Uncharacterized protein</fullName>
    </submittedName>
</protein>
<evidence type="ECO:0000313" key="2">
    <source>
        <dbReference type="Proteomes" id="UP000377595"/>
    </source>
</evidence>
<keyword evidence="2" id="KW-1185">Reference proteome</keyword>
<comment type="caution">
    <text evidence="1">The sequence shown here is derived from an EMBL/GenBank/DDBJ whole genome shotgun (WGS) entry which is preliminary data.</text>
</comment>
<dbReference type="AlphaFoldDB" id="A0A5M3XY40"/>
<sequence length="173" mass="19021">MLQTMADGPNMDQCDCGAIAGPLGVCVDYYHGILAEEQADPRMGRWHAPVVCAYLLQHPSRAHEKYLDGQFRLLQLYLDKGLDALLRVAAHQVARNKHGARSSYDMAPLAAYTPLPPGGSPSHFRATFSGLPFREGSFVSDGHLAYGHRIETIAEATVESWRSVRATQESQGR</sequence>
<accession>A0A5M3XY40</accession>
<name>A0A5M3XY40_9ACTN</name>
<dbReference type="InterPro" id="IPR045990">
    <property type="entry name" value="DUF5946"/>
</dbReference>
<organism evidence="1 2">
    <name type="scientific">Acrocarpospora pleiomorpha</name>
    <dbReference type="NCBI Taxonomy" id="90975"/>
    <lineage>
        <taxon>Bacteria</taxon>
        <taxon>Bacillati</taxon>
        <taxon>Actinomycetota</taxon>
        <taxon>Actinomycetes</taxon>
        <taxon>Streptosporangiales</taxon>
        <taxon>Streptosporangiaceae</taxon>
        <taxon>Acrocarpospora</taxon>
    </lineage>
</organism>
<reference evidence="1 2" key="1">
    <citation type="submission" date="2019-10" db="EMBL/GenBank/DDBJ databases">
        <title>Whole genome shotgun sequence of Acrocarpospora pleiomorpha NBRC 16267.</title>
        <authorList>
            <person name="Ichikawa N."/>
            <person name="Kimura A."/>
            <person name="Kitahashi Y."/>
            <person name="Komaki H."/>
            <person name="Oguchi A."/>
        </authorList>
    </citation>
    <scope>NUCLEOTIDE SEQUENCE [LARGE SCALE GENOMIC DNA]</scope>
    <source>
        <strain evidence="1 2">NBRC 16267</strain>
    </source>
</reference>
<proteinExistence type="predicted"/>
<dbReference type="Proteomes" id="UP000377595">
    <property type="component" value="Unassembled WGS sequence"/>
</dbReference>